<dbReference type="GO" id="GO:0016757">
    <property type="term" value="F:glycosyltransferase activity"/>
    <property type="evidence" value="ECO:0007669"/>
    <property type="project" value="UniProtKB-KW"/>
</dbReference>
<keyword evidence="2" id="KW-0808">Transferase</keyword>
<dbReference type="EC" id="2.4.-.-" evidence="2"/>
<dbReference type="InterPro" id="IPR001296">
    <property type="entry name" value="Glyco_trans_1"/>
</dbReference>
<sequence>MKILIVTPFFDNLGGSELETIHTANYISELSHVSKVFIFSNENPNYKFLEGIEISNKIEFISYPYIIRTTFLKKWNAKYLYWKLVYFFKQIDFVYIITKNTQDFYYPIIKSFFNKKKIIIKYTTIRYIQLSPLHISLLNSVNQNLVTSENQVDYFIRQGINNISCNEVLTFSESILLGQSPCKIYKYDFGVISRISPEKQLEDTIYLISELKARGLRKRLIIIGTGEISYRNFLISEVSRLKLNDLVDFDFNEIPYDVVHTKFSLFKIFLITSSYEGGPNIALELMAAAKVILTYNVGAMPIRLGKFEFLVTSNFHGLILNSIYLLSLPDEMFLKLSNDIRSEYLMKFRNEFTEDYLKSKLI</sequence>
<dbReference type="Proteomes" id="UP001595793">
    <property type="component" value="Unassembled WGS sequence"/>
</dbReference>
<dbReference type="RefSeq" id="WP_290234052.1">
    <property type="nucleotide sequence ID" value="NZ_JAUFPZ010000002.1"/>
</dbReference>
<accession>A0ABV8H5T6</accession>
<gene>
    <name evidence="2" type="ORF">ACFOS1_08715</name>
</gene>
<evidence type="ECO:0000313" key="2">
    <source>
        <dbReference type="EMBL" id="MFC4027484.1"/>
    </source>
</evidence>
<keyword evidence="2" id="KW-0328">Glycosyltransferase</keyword>
<feature type="domain" description="Glycosyl transferase family 1" evidence="1">
    <location>
        <begin position="189"/>
        <end position="303"/>
    </location>
</feature>
<keyword evidence="3" id="KW-1185">Reference proteome</keyword>
<comment type="caution">
    <text evidence="2">The sequence shown here is derived from an EMBL/GenBank/DDBJ whole genome shotgun (WGS) entry which is preliminary data.</text>
</comment>
<reference evidence="3" key="1">
    <citation type="journal article" date="2019" name="Int. J. Syst. Evol. Microbiol.">
        <title>The Global Catalogue of Microorganisms (GCM) 10K type strain sequencing project: providing services to taxonomists for standard genome sequencing and annotation.</title>
        <authorList>
            <consortium name="The Broad Institute Genomics Platform"/>
            <consortium name="The Broad Institute Genome Sequencing Center for Infectious Disease"/>
            <person name="Wu L."/>
            <person name="Ma J."/>
        </authorList>
    </citation>
    <scope>NUCLEOTIDE SEQUENCE [LARGE SCALE GENOMIC DNA]</scope>
    <source>
        <strain evidence="3">CECT 9128</strain>
    </source>
</reference>
<name>A0ABV8H5T6_9FLAO</name>
<dbReference type="EMBL" id="JBHSAS010000006">
    <property type="protein sequence ID" value="MFC4027484.1"/>
    <property type="molecule type" value="Genomic_DNA"/>
</dbReference>
<dbReference type="PANTHER" id="PTHR12526">
    <property type="entry name" value="GLYCOSYLTRANSFERASE"/>
    <property type="match status" value="1"/>
</dbReference>
<dbReference type="PANTHER" id="PTHR12526:SF630">
    <property type="entry name" value="GLYCOSYLTRANSFERASE"/>
    <property type="match status" value="1"/>
</dbReference>
<proteinExistence type="predicted"/>
<dbReference type="Gene3D" id="3.40.50.2000">
    <property type="entry name" value="Glycogen Phosphorylase B"/>
    <property type="match status" value="1"/>
</dbReference>
<dbReference type="SUPFAM" id="SSF53756">
    <property type="entry name" value="UDP-Glycosyltransferase/glycogen phosphorylase"/>
    <property type="match status" value="1"/>
</dbReference>
<protein>
    <submittedName>
        <fullName evidence="2">Glycosyltransferase</fullName>
        <ecNumber evidence="2">2.4.-.-</ecNumber>
    </submittedName>
</protein>
<evidence type="ECO:0000259" key="1">
    <source>
        <dbReference type="Pfam" id="PF00534"/>
    </source>
</evidence>
<dbReference type="Pfam" id="PF00534">
    <property type="entry name" value="Glycos_transf_1"/>
    <property type="match status" value="1"/>
</dbReference>
<evidence type="ECO:0000313" key="3">
    <source>
        <dbReference type="Proteomes" id="UP001595793"/>
    </source>
</evidence>
<organism evidence="2 3">
    <name type="scientific">Zunongwangia endophytica</name>
    <dbReference type="NCBI Taxonomy" id="1808945"/>
    <lineage>
        <taxon>Bacteria</taxon>
        <taxon>Pseudomonadati</taxon>
        <taxon>Bacteroidota</taxon>
        <taxon>Flavobacteriia</taxon>
        <taxon>Flavobacteriales</taxon>
        <taxon>Flavobacteriaceae</taxon>
        <taxon>Zunongwangia</taxon>
    </lineage>
</organism>